<dbReference type="Gene3D" id="3.90.50.10">
    <property type="entry name" value="Photosynthetic Reaction Center, subunit H, domain 2"/>
    <property type="match status" value="1"/>
</dbReference>
<dbReference type="RefSeq" id="WP_192594181.1">
    <property type="nucleotide sequence ID" value="NZ_BAAALJ010000005.1"/>
</dbReference>
<accession>A0ABR9JAJ8</accession>
<dbReference type="InterPro" id="IPR011033">
    <property type="entry name" value="PRC_barrel-like_sf"/>
</dbReference>
<dbReference type="Pfam" id="PF05239">
    <property type="entry name" value="PRC"/>
    <property type="match status" value="1"/>
</dbReference>
<dbReference type="SUPFAM" id="SSF50346">
    <property type="entry name" value="PRC-barrel domain"/>
    <property type="match status" value="1"/>
</dbReference>
<dbReference type="InterPro" id="IPR052967">
    <property type="entry name" value="Stress_Response_Assoc"/>
</dbReference>
<evidence type="ECO:0000259" key="3">
    <source>
        <dbReference type="Pfam" id="PF09557"/>
    </source>
</evidence>
<feature type="region of interest" description="Disordered" evidence="1">
    <location>
        <begin position="229"/>
        <end position="262"/>
    </location>
</feature>
<dbReference type="Pfam" id="PF09557">
    <property type="entry name" value="DUF2382"/>
    <property type="match status" value="1"/>
</dbReference>
<proteinExistence type="predicted"/>
<evidence type="ECO:0000313" key="5">
    <source>
        <dbReference type="Proteomes" id="UP000643525"/>
    </source>
</evidence>
<protein>
    <submittedName>
        <fullName evidence="4">Uncharacterized protein (TIGR02271 family)</fullName>
    </submittedName>
</protein>
<dbReference type="EMBL" id="JADBED010000001">
    <property type="protein sequence ID" value="MBE1522955.1"/>
    <property type="molecule type" value="Genomic_DNA"/>
</dbReference>
<gene>
    <name evidence="4" type="ORF">H4W27_000073</name>
</gene>
<dbReference type="PANTHER" id="PTHR38463">
    <property type="entry name" value="STRESS RESPONSE PROTEIN YSNF"/>
    <property type="match status" value="1"/>
</dbReference>
<dbReference type="InterPro" id="IPR027275">
    <property type="entry name" value="PRC-brl_dom"/>
</dbReference>
<dbReference type="InterPro" id="IPR014747">
    <property type="entry name" value="Bac_photo_RC_H_C"/>
</dbReference>
<dbReference type="PANTHER" id="PTHR38463:SF1">
    <property type="entry name" value="STRESS RESPONSE PROTEIN YSNF"/>
    <property type="match status" value="1"/>
</dbReference>
<evidence type="ECO:0000313" key="4">
    <source>
        <dbReference type="EMBL" id="MBE1522955.1"/>
    </source>
</evidence>
<feature type="domain" description="PRC-barrel" evidence="2">
    <location>
        <begin position="5"/>
        <end position="75"/>
    </location>
</feature>
<evidence type="ECO:0000259" key="2">
    <source>
        <dbReference type="Pfam" id="PF05239"/>
    </source>
</evidence>
<organism evidence="4 5">
    <name type="scientific">Nesterenkonia lutea</name>
    <dbReference type="NCBI Taxonomy" id="272919"/>
    <lineage>
        <taxon>Bacteria</taxon>
        <taxon>Bacillati</taxon>
        <taxon>Actinomycetota</taxon>
        <taxon>Actinomycetes</taxon>
        <taxon>Micrococcales</taxon>
        <taxon>Micrococcaceae</taxon>
        <taxon>Nesterenkonia</taxon>
    </lineage>
</organism>
<reference evidence="4 5" key="1">
    <citation type="submission" date="2020-10" db="EMBL/GenBank/DDBJ databases">
        <title>Sequencing the genomes of 1000 actinobacteria strains.</title>
        <authorList>
            <person name="Klenk H.-P."/>
        </authorList>
    </citation>
    <scope>NUCLEOTIDE SEQUENCE [LARGE SCALE GENOMIC DNA]</scope>
    <source>
        <strain evidence="4 5">DSM 15666</strain>
    </source>
</reference>
<comment type="caution">
    <text evidence="4">The sequence shown here is derived from an EMBL/GenBank/DDBJ whole genome shotgun (WGS) entry which is preliminary data.</text>
</comment>
<feature type="region of interest" description="Disordered" evidence="1">
    <location>
        <begin position="105"/>
        <end position="137"/>
    </location>
</feature>
<name>A0ABR9JAJ8_9MICC</name>
<sequence>MVNDNIDIDTLENADVYDVDGAKVGSVGQVYVNDRTQEPEFVTVNIGLFGTRETFVPFHATQYSPDGLRVPFTKGYIKDAPNIDVDGHLSTEEERRLLEYYSVDHGAGAGTRGTRTESDAGETPGTRAGAGAGETERMVAHEERLNVGTEQREKGEVHLRKRVRTEHQNVEVPVQREELVVEREEVDQNNPGAASAGTINDVGEDEETVTLREERPVVEKETVATEKVNVGKRTVQDTETVSGDVRKEEIDVEGDGPSGANR</sequence>
<keyword evidence="5" id="KW-1185">Reference proteome</keyword>
<dbReference type="NCBIfam" id="TIGR02271">
    <property type="entry name" value="YsnF/AvaK domain"/>
    <property type="match status" value="1"/>
</dbReference>
<evidence type="ECO:0000256" key="1">
    <source>
        <dbReference type="SAM" id="MobiDB-lite"/>
    </source>
</evidence>
<feature type="region of interest" description="Disordered" evidence="1">
    <location>
        <begin position="183"/>
        <end position="212"/>
    </location>
</feature>
<dbReference type="InterPro" id="IPR019060">
    <property type="entry name" value="DUF2382"/>
</dbReference>
<feature type="domain" description="DUF2382" evidence="3">
    <location>
        <begin position="138"/>
        <end position="252"/>
    </location>
</feature>
<dbReference type="Proteomes" id="UP000643525">
    <property type="component" value="Unassembled WGS sequence"/>
</dbReference>